<evidence type="ECO:0000256" key="7">
    <source>
        <dbReference type="RuleBase" id="RU363032"/>
    </source>
</evidence>
<evidence type="ECO:0000313" key="9">
    <source>
        <dbReference type="EMBL" id="MFD1640838.1"/>
    </source>
</evidence>
<dbReference type="GO" id="GO:0005886">
    <property type="term" value="C:plasma membrane"/>
    <property type="evidence" value="ECO:0007669"/>
    <property type="project" value="UniProtKB-SubCell"/>
</dbReference>
<protein>
    <submittedName>
        <fullName evidence="9">Phosphonate ABC transporter, permease protein PhnE</fullName>
    </submittedName>
</protein>
<sequence>MAAEPGSTANGSWERPTAFYSKNVKYGIYALILLFFAYSFWNLRMSPARFIQGLGAGVELISSMLPPAYTPTQRELLIQGIIESIVMAIVATVIGIIISIPVAVMASDNLVPGPIYYIGRSIVATTRSLHELIVAIVMVKAVGFGPLAGVLALAFKTIGFFAKLLAEEIEDIDHGQMEAVTAVGGNSIQRYLYGVLPQVMPRIVGLSIYRLDINLRHSTVVGIVGAGGIGITLLNSFDKYDYQFSMAIISVIVVIVMIGEGISAVARRRIQ</sequence>
<accession>A0ABD6D6W2</accession>
<dbReference type="Gene3D" id="1.10.3720.10">
    <property type="entry name" value="MetI-like"/>
    <property type="match status" value="1"/>
</dbReference>
<dbReference type="SUPFAM" id="SSF161098">
    <property type="entry name" value="MetI-like"/>
    <property type="match status" value="1"/>
</dbReference>
<feature type="transmembrane region" description="Helical" evidence="7">
    <location>
        <begin position="219"/>
        <end position="237"/>
    </location>
</feature>
<dbReference type="InterPro" id="IPR000515">
    <property type="entry name" value="MetI-like"/>
</dbReference>
<dbReference type="InterPro" id="IPR005769">
    <property type="entry name" value="PhnE/PtxC"/>
</dbReference>
<dbReference type="EMBL" id="JBHUDM010000001">
    <property type="protein sequence ID" value="MFD1640838.1"/>
    <property type="molecule type" value="Genomic_DNA"/>
</dbReference>
<feature type="transmembrane region" description="Helical" evidence="7">
    <location>
        <begin position="84"/>
        <end position="106"/>
    </location>
</feature>
<feature type="transmembrane region" description="Helical" evidence="7">
    <location>
        <begin position="132"/>
        <end position="155"/>
    </location>
</feature>
<organism evidence="9 10">
    <name type="scientific">Halohasta litorea</name>
    <dbReference type="NCBI Taxonomy" id="869891"/>
    <lineage>
        <taxon>Archaea</taxon>
        <taxon>Methanobacteriati</taxon>
        <taxon>Methanobacteriota</taxon>
        <taxon>Stenosarchaea group</taxon>
        <taxon>Halobacteria</taxon>
        <taxon>Halobacteriales</taxon>
        <taxon>Haloferacaceae</taxon>
        <taxon>Halohasta</taxon>
    </lineage>
</organism>
<keyword evidence="4 7" id="KW-0812">Transmembrane</keyword>
<feature type="transmembrane region" description="Helical" evidence="7">
    <location>
        <begin position="243"/>
        <end position="266"/>
    </location>
</feature>
<name>A0ABD6D6W2_9EURY</name>
<proteinExistence type="inferred from homology"/>
<keyword evidence="2 7" id="KW-0813">Transport</keyword>
<dbReference type="PANTHER" id="PTHR30043">
    <property type="entry name" value="PHOSPHONATES TRANSPORT SYSTEM PERMEASE PROTEIN"/>
    <property type="match status" value="1"/>
</dbReference>
<evidence type="ECO:0000256" key="4">
    <source>
        <dbReference type="ARBA" id="ARBA00022692"/>
    </source>
</evidence>
<feature type="transmembrane region" description="Helical" evidence="7">
    <location>
        <begin position="26"/>
        <end position="43"/>
    </location>
</feature>
<evidence type="ECO:0000256" key="1">
    <source>
        <dbReference type="ARBA" id="ARBA00004651"/>
    </source>
</evidence>
<keyword evidence="10" id="KW-1185">Reference proteome</keyword>
<dbReference type="NCBIfam" id="TIGR01097">
    <property type="entry name" value="PhnE"/>
    <property type="match status" value="1"/>
</dbReference>
<dbReference type="RefSeq" id="WP_256394532.1">
    <property type="nucleotide sequence ID" value="NZ_JANHDJ010000001.1"/>
</dbReference>
<dbReference type="Proteomes" id="UP001597052">
    <property type="component" value="Unassembled WGS sequence"/>
</dbReference>
<comment type="similarity">
    <text evidence="7">Belongs to the binding-protein-dependent transport system permease family.</text>
</comment>
<keyword evidence="3" id="KW-1003">Cell membrane</keyword>
<dbReference type="PROSITE" id="PS50928">
    <property type="entry name" value="ABC_TM1"/>
    <property type="match status" value="1"/>
</dbReference>
<evidence type="ECO:0000259" key="8">
    <source>
        <dbReference type="PROSITE" id="PS50928"/>
    </source>
</evidence>
<comment type="caution">
    <text evidence="9">The sequence shown here is derived from an EMBL/GenBank/DDBJ whole genome shotgun (WGS) entry which is preliminary data.</text>
</comment>
<dbReference type="AlphaFoldDB" id="A0ABD6D6W2"/>
<dbReference type="Pfam" id="PF00528">
    <property type="entry name" value="BPD_transp_1"/>
    <property type="match status" value="1"/>
</dbReference>
<evidence type="ECO:0000256" key="2">
    <source>
        <dbReference type="ARBA" id="ARBA00022448"/>
    </source>
</evidence>
<reference evidence="9 10" key="1">
    <citation type="journal article" date="2019" name="Int. J. Syst. Evol. Microbiol.">
        <title>The Global Catalogue of Microorganisms (GCM) 10K type strain sequencing project: providing services to taxonomists for standard genome sequencing and annotation.</title>
        <authorList>
            <consortium name="The Broad Institute Genomics Platform"/>
            <consortium name="The Broad Institute Genome Sequencing Center for Infectious Disease"/>
            <person name="Wu L."/>
            <person name="Ma J."/>
        </authorList>
    </citation>
    <scope>NUCLEOTIDE SEQUENCE [LARGE SCALE GENOMIC DNA]</scope>
    <source>
        <strain evidence="9 10">CGMCC 1.10593</strain>
    </source>
</reference>
<evidence type="ECO:0000256" key="5">
    <source>
        <dbReference type="ARBA" id="ARBA00022989"/>
    </source>
</evidence>
<keyword evidence="5 7" id="KW-1133">Transmembrane helix</keyword>
<comment type="subcellular location">
    <subcellularLocation>
        <location evidence="1 7">Cell membrane</location>
        <topology evidence="1 7">Multi-pass membrane protein</topology>
    </subcellularLocation>
</comment>
<gene>
    <name evidence="9" type="primary">phnE</name>
    <name evidence="9" type="ORF">ACFSBW_02955</name>
</gene>
<evidence type="ECO:0000313" key="10">
    <source>
        <dbReference type="Proteomes" id="UP001597052"/>
    </source>
</evidence>
<dbReference type="PANTHER" id="PTHR30043:SF1">
    <property type="entry name" value="ABC TRANSPORT SYSTEM PERMEASE PROTEIN P69"/>
    <property type="match status" value="1"/>
</dbReference>
<evidence type="ECO:0000256" key="6">
    <source>
        <dbReference type="ARBA" id="ARBA00023136"/>
    </source>
</evidence>
<dbReference type="InterPro" id="IPR035906">
    <property type="entry name" value="MetI-like_sf"/>
</dbReference>
<dbReference type="CDD" id="cd06261">
    <property type="entry name" value="TM_PBP2"/>
    <property type="match status" value="1"/>
</dbReference>
<keyword evidence="6 7" id="KW-0472">Membrane</keyword>
<feature type="domain" description="ABC transmembrane type-1" evidence="8">
    <location>
        <begin position="81"/>
        <end position="263"/>
    </location>
</feature>
<evidence type="ECO:0000256" key="3">
    <source>
        <dbReference type="ARBA" id="ARBA00022475"/>
    </source>
</evidence>